<dbReference type="Proteomes" id="UP001341840">
    <property type="component" value="Unassembled WGS sequence"/>
</dbReference>
<name>A0ABU6WMA3_9FABA</name>
<protein>
    <recommendedName>
        <fullName evidence="3">Retrotransposon gag domain-containing protein</fullName>
    </recommendedName>
</protein>
<organism evidence="1 2">
    <name type="scientific">Stylosanthes scabra</name>
    <dbReference type="NCBI Taxonomy" id="79078"/>
    <lineage>
        <taxon>Eukaryota</taxon>
        <taxon>Viridiplantae</taxon>
        <taxon>Streptophyta</taxon>
        <taxon>Embryophyta</taxon>
        <taxon>Tracheophyta</taxon>
        <taxon>Spermatophyta</taxon>
        <taxon>Magnoliopsida</taxon>
        <taxon>eudicotyledons</taxon>
        <taxon>Gunneridae</taxon>
        <taxon>Pentapetalae</taxon>
        <taxon>rosids</taxon>
        <taxon>fabids</taxon>
        <taxon>Fabales</taxon>
        <taxon>Fabaceae</taxon>
        <taxon>Papilionoideae</taxon>
        <taxon>50 kb inversion clade</taxon>
        <taxon>dalbergioids sensu lato</taxon>
        <taxon>Dalbergieae</taxon>
        <taxon>Pterocarpus clade</taxon>
        <taxon>Stylosanthes</taxon>
    </lineage>
</organism>
<reference evidence="1 2" key="1">
    <citation type="journal article" date="2023" name="Plants (Basel)">
        <title>Bridging the Gap: Combining Genomics and Transcriptomics Approaches to Understand Stylosanthes scabra, an Orphan Legume from the Brazilian Caatinga.</title>
        <authorList>
            <person name="Ferreira-Neto J.R.C."/>
            <person name="da Silva M.D."/>
            <person name="Binneck E."/>
            <person name="de Melo N.F."/>
            <person name="da Silva R.H."/>
            <person name="de Melo A.L.T.M."/>
            <person name="Pandolfi V."/>
            <person name="Bustamante F.O."/>
            <person name="Brasileiro-Vidal A.C."/>
            <person name="Benko-Iseppon A.M."/>
        </authorList>
    </citation>
    <scope>NUCLEOTIDE SEQUENCE [LARGE SCALE GENOMIC DNA]</scope>
    <source>
        <tissue evidence="1">Leaves</tissue>
    </source>
</reference>
<dbReference type="EMBL" id="JASCZI010181750">
    <property type="protein sequence ID" value="MED6185660.1"/>
    <property type="molecule type" value="Genomic_DNA"/>
</dbReference>
<comment type="caution">
    <text evidence="1">The sequence shown here is derived from an EMBL/GenBank/DDBJ whole genome shotgun (WGS) entry which is preliminary data.</text>
</comment>
<keyword evidence="2" id="KW-1185">Reference proteome</keyword>
<evidence type="ECO:0000313" key="2">
    <source>
        <dbReference type="Proteomes" id="UP001341840"/>
    </source>
</evidence>
<accession>A0ABU6WMA3</accession>
<proteinExistence type="predicted"/>
<evidence type="ECO:0000313" key="1">
    <source>
        <dbReference type="EMBL" id="MED6185660.1"/>
    </source>
</evidence>
<evidence type="ECO:0008006" key="3">
    <source>
        <dbReference type="Google" id="ProtNLM"/>
    </source>
</evidence>
<gene>
    <name evidence="1" type="ORF">PIB30_059249</name>
</gene>
<sequence length="289" mass="32605">MEEQFDQKFYFDGTENGYYWLITTEQFWNSQNTEEHQRFLQIEKLLKGKALAWFNLWKKRNPTANRSVFDLAFMHQFVPDSHPIMPEISWKLVSDLEIQQHPHKNSSTDVKEEEEVTDGFEHESAGDWSKLAGVVVLQRPPPEPPDLEPLVEITDAGRLRSLENDGGQDVGSRGAEYAKYGVIKGEKRRSTVTTLVNGATMVEGGSTSMMEEGGVALIVSSDSGHRCRRALPFIGNPLVLLAAVFPWTRDESSRTTRKEERALVHELVIAGDFAATTTARQREEAVVVL</sequence>